<protein>
    <submittedName>
        <fullName evidence="3">Uncharacterized protein</fullName>
    </submittedName>
</protein>
<feature type="compositionally biased region" description="Pro residues" evidence="1">
    <location>
        <begin position="152"/>
        <end position="163"/>
    </location>
</feature>
<gene>
    <name evidence="3" type="ORF">ADK75_25870</name>
</gene>
<dbReference type="Proteomes" id="UP000037084">
    <property type="component" value="Unassembled WGS sequence"/>
</dbReference>
<evidence type="ECO:0000313" key="3">
    <source>
        <dbReference type="EMBL" id="KOG46770.1"/>
    </source>
</evidence>
<evidence type="ECO:0000256" key="1">
    <source>
        <dbReference type="SAM" id="MobiDB-lite"/>
    </source>
</evidence>
<reference evidence="4" key="1">
    <citation type="submission" date="2015-07" db="EMBL/GenBank/DDBJ databases">
        <authorList>
            <consortium name="Consortium for Microbial Forensics and Genomics (microFORGE)"/>
            <person name="Knight B.M."/>
            <person name="Roberts D.P."/>
            <person name="Lin D."/>
            <person name="Hari K."/>
            <person name="Fletcher J."/>
            <person name="Melcher U."/>
            <person name="Blagden T."/>
            <person name="Winegar R.A."/>
        </authorList>
    </citation>
    <scope>NUCLEOTIDE SEQUENCE [LARGE SCALE GENOMIC DNA]</scope>
    <source>
        <strain evidence="4">NRRL B-1447</strain>
    </source>
</reference>
<feature type="region of interest" description="Disordered" evidence="1">
    <location>
        <begin position="143"/>
        <end position="163"/>
    </location>
</feature>
<feature type="transmembrane region" description="Helical" evidence="2">
    <location>
        <begin position="47"/>
        <end position="65"/>
    </location>
</feature>
<keyword evidence="2" id="KW-0472">Membrane</keyword>
<feature type="region of interest" description="Disordered" evidence="1">
    <location>
        <begin position="1"/>
        <end position="22"/>
    </location>
</feature>
<feature type="compositionally biased region" description="Low complexity" evidence="1">
    <location>
        <begin position="8"/>
        <end position="21"/>
    </location>
</feature>
<proteinExistence type="predicted"/>
<accession>A0A0L8M8P7</accession>
<sequence>MSTRSHLRTTTDTGDSGTRSRPPQLMLQTWVGIQPAWAVSSYFWPDAGLAVYACFPVGLGIAFAARRFSWVATPTALSLIVATLMSMIVDTAGAESIAGAAMTLLYFAGEIKARALRLASTLSDALSERIAHKVRGDLLSHTPSIASDAGAEPPPPPRPRSTP</sequence>
<feature type="transmembrane region" description="Helical" evidence="2">
    <location>
        <begin position="77"/>
        <end position="107"/>
    </location>
</feature>
<keyword evidence="2" id="KW-1133">Transmembrane helix</keyword>
<evidence type="ECO:0000256" key="2">
    <source>
        <dbReference type="SAM" id="Phobius"/>
    </source>
</evidence>
<name>A0A0L8M8P7_STRVG</name>
<evidence type="ECO:0000313" key="4">
    <source>
        <dbReference type="Proteomes" id="UP000037084"/>
    </source>
</evidence>
<dbReference type="PATRIC" id="fig|1961.12.peg.5789"/>
<dbReference type="EMBL" id="LGUV01000346">
    <property type="protein sequence ID" value="KOG46770.1"/>
    <property type="molecule type" value="Genomic_DNA"/>
</dbReference>
<organism evidence="3 4">
    <name type="scientific">Streptomyces virginiae</name>
    <name type="common">Streptomyces cinnamonensis</name>
    <dbReference type="NCBI Taxonomy" id="1961"/>
    <lineage>
        <taxon>Bacteria</taxon>
        <taxon>Bacillati</taxon>
        <taxon>Actinomycetota</taxon>
        <taxon>Actinomycetes</taxon>
        <taxon>Kitasatosporales</taxon>
        <taxon>Streptomycetaceae</taxon>
        <taxon>Streptomyces</taxon>
    </lineage>
</organism>
<dbReference type="AlphaFoldDB" id="A0A0L8M8P7"/>
<comment type="caution">
    <text evidence="3">The sequence shown here is derived from an EMBL/GenBank/DDBJ whole genome shotgun (WGS) entry which is preliminary data.</text>
</comment>
<keyword evidence="2" id="KW-0812">Transmembrane</keyword>